<dbReference type="EMBL" id="JBHSAP010000015">
    <property type="protein sequence ID" value="MFC4077548.1"/>
    <property type="molecule type" value="Genomic_DNA"/>
</dbReference>
<dbReference type="Proteomes" id="UP001595843">
    <property type="component" value="Unassembled WGS sequence"/>
</dbReference>
<reference evidence="3" key="1">
    <citation type="journal article" date="2019" name="Int. J. Syst. Evol. Microbiol.">
        <title>The Global Catalogue of Microorganisms (GCM) 10K type strain sequencing project: providing services to taxonomists for standard genome sequencing and annotation.</title>
        <authorList>
            <consortium name="The Broad Institute Genomics Platform"/>
            <consortium name="The Broad Institute Genome Sequencing Center for Infectious Disease"/>
            <person name="Wu L."/>
            <person name="Ma J."/>
        </authorList>
    </citation>
    <scope>NUCLEOTIDE SEQUENCE [LARGE SCALE GENOMIC DNA]</scope>
    <source>
        <strain evidence="3">IBRC-M 10813</strain>
    </source>
</reference>
<accession>A0ABV8JF50</accession>
<protein>
    <submittedName>
        <fullName evidence="2">Uncharacterized protein</fullName>
    </submittedName>
</protein>
<keyword evidence="1" id="KW-0732">Signal</keyword>
<sequence length="254" mass="28152">MNIRKIGATVLGGAILFTLTASPTLAAKPVTAQKGYEVVAQKKVDVTGDGKEDVVKLMGHKFEDSKVYYDKFYLSVTDVAKKKTMKKTVKADGYEPTLSFKKYNKDNIKDIHVRVSSGATGHSPVVDLYYTAKNGKISLAKKANKAHKGYKVVAQKKVDVTGDGKEDVVKLMGHNYEGSKVYYDKFYLSVTDVAKKKTMKKTVKADGYEPTLYFKKFTNDNVKDIRVSVFSGATGHSPVKWIHYTAVNGKIEKL</sequence>
<gene>
    <name evidence="2" type="ORF">ACFOUO_12140</name>
</gene>
<evidence type="ECO:0000256" key="1">
    <source>
        <dbReference type="SAM" id="SignalP"/>
    </source>
</evidence>
<evidence type="ECO:0000313" key="3">
    <source>
        <dbReference type="Proteomes" id="UP001595843"/>
    </source>
</evidence>
<comment type="caution">
    <text evidence="2">The sequence shown here is derived from an EMBL/GenBank/DDBJ whole genome shotgun (WGS) entry which is preliminary data.</text>
</comment>
<keyword evidence="3" id="KW-1185">Reference proteome</keyword>
<proteinExistence type="predicted"/>
<organism evidence="2 3">
    <name type="scientific">Salinithrix halophila</name>
    <dbReference type="NCBI Taxonomy" id="1485204"/>
    <lineage>
        <taxon>Bacteria</taxon>
        <taxon>Bacillati</taxon>
        <taxon>Bacillota</taxon>
        <taxon>Bacilli</taxon>
        <taxon>Bacillales</taxon>
        <taxon>Thermoactinomycetaceae</taxon>
        <taxon>Salinithrix</taxon>
    </lineage>
</organism>
<dbReference type="RefSeq" id="WP_380705358.1">
    <property type="nucleotide sequence ID" value="NZ_JBHSAP010000015.1"/>
</dbReference>
<name>A0ABV8JF50_9BACL</name>
<dbReference type="SUPFAM" id="SSF69318">
    <property type="entry name" value="Integrin alpha N-terminal domain"/>
    <property type="match status" value="1"/>
</dbReference>
<feature type="signal peptide" evidence="1">
    <location>
        <begin position="1"/>
        <end position="26"/>
    </location>
</feature>
<dbReference type="InterPro" id="IPR028994">
    <property type="entry name" value="Integrin_alpha_N"/>
</dbReference>
<evidence type="ECO:0000313" key="2">
    <source>
        <dbReference type="EMBL" id="MFC4077548.1"/>
    </source>
</evidence>
<feature type="chain" id="PRO_5045613211" evidence="1">
    <location>
        <begin position="27"/>
        <end position="254"/>
    </location>
</feature>